<dbReference type="EMBL" id="CARXXK010000002">
    <property type="protein sequence ID" value="CAI6353575.1"/>
    <property type="molecule type" value="Genomic_DNA"/>
</dbReference>
<dbReference type="Proteomes" id="UP001160148">
    <property type="component" value="Unassembled WGS sequence"/>
</dbReference>
<keyword evidence="2" id="KW-1185">Reference proteome</keyword>
<comment type="caution">
    <text evidence="1">The sequence shown here is derived from an EMBL/GenBank/DDBJ whole genome shotgun (WGS) entry which is preliminary data.</text>
</comment>
<accession>A0AAV0WCR5</accession>
<evidence type="ECO:0000313" key="1">
    <source>
        <dbReference type="EMBL" id="CAI6353575.1"/>
    </source>
</evidence>
<organism evidence="1 2">
    <name type="scientific">Macrosiphum euphorbiae</name>
    <name type="common">potato aphid</name>
    <dbReference type="NCBI Taxonomy" id="13131"/>
    <lineage>
        <taxon>Eukaryota</taxon>
        <taxon>Metazoa</taxon>
        <taxon>Ecdysozoa</taxon>
        <taxon>Arthropoda</taxon>
        <taxon>Hexapoda</taxon>
        <taxon>Insecta</taxon>
        <taxon>Pterygota</taxon>
        <taxon>Neoptera</taxon>
        <taxon>Paraneoptera</taxon>
        <taxon>Hemiptera</taxon>
        <taxon>Sternorrhyncha</taxon>
        <taxon>Aphidomorpha</taxon>
        <taxon>Aphidoidea</taxon>
        <taxon>Aphididae</taxon>
        <taxon>Macrosiphini</taxon>
        <taxon>Macrosiphum</taxon>
    </lineage>
</organism>
<proteinExistence type="predicted"/>
<evidence type="ECO:0000313" key="2">
    <source>
        <dbReference type="Proteomes" id="UP001160148"/>
    </source>
</evidence>
<reference evidence="1 2" key="1">
    <citation type="submission" date="2023-01" db="EMBL/GenBank/DDBJ databases">
        <authorList>
            <person name="Whitehead M."/>
        </authorList>
    </citation>
    <scope>NUCLEOTIDE SEQUENCE [LARGE SCALE GENOMIC DNA]</scope>
</reference>
<protein>
    <recommendedName>
        <fullName evidence="3">Nuclease HARBI1</fullName>
    </recommendedName>
</protein>
<sequence>MLVDPNVAVKITKACCVLHNFVRRRDGGDGEGIFEDTQSNLMESITERRGVGNSQTNAKDIREYFVTYVNDPNQALSWQNKIIGE</sequence>
<dbReference type="AlphaFoldDB" id="A0AAV0WCR5"/>
<name>A0AAV0WCR5_9HEMI</name>
<gene>
    <name evidence="1" type="ORF">MEUPH1_LOCUS9682</name>
</gene>
<evidence type="ECO:0008006" key="3">
    <source>
        <dbReference type="Google" id="ProtNLM"/>
    </source>
</evidence>